<comment type="caution">
    <text evidence="6">The sequence shown here is derived from an EMBL/GenBank/DDBJ whole genome shotgun (WGS) entry which is preliminary data.</text>
</comment>
<organism evidence="6 7">
    <name type="scientific">Actibacterium naphthalenivorans</name>
    <dbReference type="NCBI Taxonomy" id="1614693"/>
    <lineage>
        <taxon>Bacteria</taxon>
        <taxon>Pseudomonadati</taxon>
        <taxon>Pseudomonadota</taxon>
        <taxon>Alphaproteobacteria</taxon>
        <taxon>Rhodobacterales</taxon>
        <taxon>Roseobacteraceae</taxon>
        <taxon>Actibacterium</taxon>
    </lineage>
</organism>
<dbReference type="InterPro" id="IPR009057">
    <property type="entry name" value="Homeodomain-like_sf"/>
</dbReference>
<dbReference type="RefSeq" id="WP_054539686.1">
    <property type="nucleotide sequence ID" value="NZ_JACIEQ010000003.1"/>
</dbReference>
<dbReference type="InterPro" id="IPR001647">
    <property type="entry name" value="HTH_TetR"/>
</dbReference>
<name>A0A840CCA6_9RHOB</name>
<proteinExistence type="predicted"/>
<keyword evidence="7" id="KW-1185">Reference proteome</keyword>
<feature type="DNA-binding region" description="H-T-H motif" evidence="4">
    <location>
        <begin position="45"/>
        <end position="64"/>
    </location>
</feature>
<sequence>MPRVKTTGYSGFEDAAASAKGEAAAERILDAAFRSIATRGCGAVTLRGIAEEAGVVLSQLSYYYGNKDSLFAAVLKRMQQGYMEGLDTRLRGHDTMAERMGALVDYNASVLNDSPDTYRNFLEFFNFAMSSPDFQAEVAGFTSGVAQIMQSRIVRDETDSARADSFSATAVTRFILSASFGIALQHFLSPENEDVRKGFDIIKATATKLINEK</sequence>
<dbReference type="SUPFAM" id="SSF46689">
    <property type="entry name" value="Homeodomain-like"/>
    <property type="match status" value="1"/>
</dbReference>
<reference evidence="6" key="1">
    <citation type="submission" date="2020-08" db="EMBL/GenBank/DDBJ databases">
        <title>Genomic Encyclopedia of Type Strains, Phase IV (KMG-IV): sequencing the most valuable type-strain genomes for metagenomic binning, comparative biology and taxonomic classification.</title>
        <authorList>
            <person name="Goeker M."/>
        </authorList>
    </citation>
    <scope>NUCLEOTIDE SEQUENCE [LARGE SCALE GENOMIC DNA]</scope>
    <source>
        <strain evidence="6">DSM 105040</strain>
    </source>
</reference>
<keyword evidence="3" id="KW-0804">Transcription</keyword>
<dbReference type="InterPro" id="IPR036271">
    <property type="entry name" value="Tet_transcr_reg_TetR-rel_C_sf"/>
</dbReference>
<evidence type="ECO:0000256" key="3">
    <source>
        <dbReference type="ARBA" id="ARBA00023163"/>
    </source>
</evidence>
<gene>
    <name evidence="6" type="ORF">GGR17_002292</name>
</gene>
<dbReference type="AlphaFoldDB" id="A0A840CCA6"/>
<dbReference type="GO" id="GO:0003677">
    <property type="term" value="F:DNA binding"/>
    <property type="evidence" value="ECO:0007669"/>
    <property type="project" value="UniProtKB-UniRule"/>
</dbReference>
<dbReference type="PANTHER" id="PTHR47506">
    <property type="entry name" value="TRANSCRIPTIONAL REGULATORY PROTEIN"/>
    <property type="match status" value="1"/>
</dbReference>
<evidence type="ECO:0000313" key="6">
    <source>
        <dbReference type="EMBL" id="MBB4022473.1"/>
    </source>
</evidence>
<evidence type="ECO:0000256" key="4">
    <source>
        <dbReference type="PROSITE-ProRule" id="PRU00335"/>
    </source>
</evidence>
<evidence type="ECO:0000256" key="2">
    <source>
        <dbReference type="ARBA" id="ARBA00023125"/>
    </source>
</evidence>
<dbReference type="Gene3D" id="1.10.357.10">
    <property type="entry name" value="Tetracycline Repressor, domain 2"/>
    <property type="match status" value="1"/>
</dbReference>
<dbReference type="EMBL" id="JACIEQ010000003">
    <property type="protein sequence ID" value="MBB4022473.1"/>
    <property type="molecule type" value="Genomic_DNA"/>
</dbReference>
<dbReference type="PRINTS" id="PR00455">
    <property type="entry name" value="HTHTETR"/>
</dbReference>
<dbReference type="PANTHER" id="PTHR47506:SF6">
    <property type="entry name" value="HTH-TYPE TRANSCRIPTIONAL REPRESSOR NEMR"/>
    <property type="match status" value="1"/>
</dbReference>
<keyword evidence="2 4" id="KW-0238">DNA-binding</keyword>
<evidence type="ECO:0000256" key="1">
    <source>
        <dbReference type="ARBA" id="ARBA00023015"/>
    </source>
</evidence>
<dbReference type="Pfam" id="PF00440">
    <property type="entry name" value="TetR_N"/>
    <property type="match status" value="1"/>
</dbReference>
<keyword evidence="1" id="KW-0805">Transcription regulation</keyword>
<evidence type="ECO:0000313" key="7">
    <source>
        <dbReference type="Proteomes" id="UP000585681"/>
    </source>
</evidence>
<accession>A0A840CCA6</accession>
<feature type="domain" description="HTH tetR-type" evidence="5">
    <location>
        <begin position="22"/>
        <end position="82"/>
    </location>
</feature>
<dbReference type="Proteomes" id="UP000585681">
    <property type="component" value="Unassembled WGS sequence"/>
</dbReference>
<evidence type="ECO:0000259" key="5">
    <source>
        <dbReference type="PROSITE" id="PS50977"/>
    </source>
</evidence>
<protein>
    <submittedName>
        <fullName evidence="6">AcrR family transcriptional regulator</fullName>
    </submittedName>
</protein>
<dbReference type="SUPFAM" id="SSF48498">
    <property type="entry name" value="Tetracyclin repressor-like, C-terminal domain"/>
    <property type="match status" value="1"/>
</dbReference>
<dbReference type="PROSITE" id="PS50977">
    <property type="entry name" value="HTH_TETR_2"/>
    <property type="match status" value="1"/>
</dbReference>